<keyword evidence="3 4" id="KW-0326">Glycosidase</keyword>
<evidence type="ECO:0000259" key="6">
    <source>
        <dbReference type="Pfam" id="PF18564"/>
    </source>
</evidence>
<feature type="non-terminal residue" evidence="7">
    <location>
        <position position="1"/>
    </location>
</feature>
<evidence type="ECO:0000313" key="9">
    <source>
        <dbReference type="Proteomes" id="UP000014760"/>
    </source>
</evidence>
<dbReference type="Proteomes" id="UP000014760">
    <property type="component" value="Unassembled WGS sequence"/>
</dbReference>
<dbReference type="GO" id="GO:0000272">
    <property type="term" value="P:polysaccharide catabolic process"/>
    <property type="evidence" value="ECO:0007669"/>
    <property type="project" value="InterPro"/>
</dbReference>
<evidence type="ECO:0000256" key="4">
    <source>
        <dbReference type="RuleBase" id="RU361153"/>
    </source>
</evidence>
<dbReference type="EMBL" id="KB295847">
    <property type="protein sequence ID" value="ELU12557.1"/>
    <property type="molecule type" value="Genomic_DNA"/>
</dbReference>
<dbReference type="OMA" id="HIIFFES"/>
<evidence type="ECO:0000256" key="1">
    <source>
        <dbReference type="ARBA" id="ARBA00005641"/>
    </source>
</evidence>
<evidence type="ECO:0000313" key="8">
    <source>
        <dbReference type="EnsemblMetazoa" id="CapteP117937"/>
    </source>
</evidence>
<dbReference type="PANTHER" id="PTHR31308">
    <property type="match status" value="1"/>
</dbReference>
<dbReference type="InterPro" id="IPR013780">
    <property type="entry name" value="Glyco_hydro_b"/>
</dbReference>
<dbReference type="InterPro" id="IPR001547">
    <property type="entry name" value="Glyco_hydro_5"/>
</dbReference>
<keyword evidence="9" id="KW-1185">Reference proteome</keyword>
<dbReference type="InterPro" id="IPR041036">
    <property type="entry name" value="GH5_C"/>
</dbReference>
<gene>
    <name evidence="7" type="ORF">CAPTEDRAFT_117937</name>
</gene>
<reference evidence="9" key="1">
    <citation type="submission" date="2012-12" db="EMBL/GenBank/DDBJ databases">
        <authorList>
            <person name="Hellsten U."/>
            <person name="Grimwood J."/>
            <person name="Chapman J.A."/>
            <person name="Shapiro H."/>
            <person name="Aerts A."/>
            <person name="Otillar R.P."/>
            <person name="Terry A.Y."/>
            <person name="Boore J.L."/>
            <person name="Simakov O."/>
            <person name="Marletaz F."/>
            <person name="Cho S.-J."/>
            <person name="Edsinger-Gonzales E."/>
            <person name="Havlak P."/>
            <person name="Kuo D.-H."/>
            <person name="Larsson T."/>
            <person name="Lv J."/>
            <person name="Arendt D."/>
            <person name="Savage R."/>
            <person name="Osoegawa K."/>
            <person name="de Jong P."/>
            <person name="Lindberg D.R."/>
            <person name="Seaver E.C."/>
            <person name="Weisblat D.A."/>
            <person name="Putnam N.H."/>
            <person name="Grigoriev I.V."/>
            <person name="Rokhsar D.S."/>
        </authorList>
    </citation>
    <scope>NUCLEOTIDE SEQUENCE</scope>
    <source>
        <strain evidence="9">I ESC-2004</strain>
    </source>
</reference>
<reference evidence="8" key="3">
    <citation type="submission" date="2015-06" db="UniProtKB">
        <authorList>
            <consortium name="EnsemblMetazoa"/>
        </authorList>
    </citation>
    <scope>IDENTIFICATION</scope>
</reference>
<feature type="domain" description="Glycoside hydrolase family 5 C-terminal" evidence="6">
    <location>
        <begin position="349"/>
        <end position="415"/>
    </location>
</feature>
<dbReference type="OrthoDB" id="1887033at2759"/>
<dbReference type="AlphaFoldDB" id="R7V244"/>
<feature type="domain" description="Glycoside hydrolase family 5" evidence="5">
    <location>
        <begin position="15"/>
        <end position="328"/>
    </location>
</feature>
<evidence type="ECO:0000259" key="5">
    <source>
        <dbReference type="Pfam" id="PF00150"/>
    </source>
</evidence>
<dbReference type="GO" id="GO:1901136">
    <property type="term" value="P:carbohydrate derivative catabolic process"/>
    <property type="evidence" value="ECO:0007669"/>
    <property type="project" value="UniProtKB-ARBA"/>
</dbReference>
<keyword evidence="2 4" id="KW-0378">Hydrolase</keyword>
<dbReference type="GO" id="GO:0016042">
    <property type="term" value="P:lipid catabolic process"/>
    <property type="evidence" value="ECO:0007669"/>
    <property type="project" value="UniProtKB-ARBA"/>
</dbReference>
<dbReference type="Gene3D" id="2.60.40.1180">
    <property type="entry name" value="Golgi alpha-mannosidase II"/>
    <property type="match status" value="1"/>
</dbReference>
<evidence type="ECO:0000256" key="2">
    <source>
        <dbReference type="ARBA" id="ARBA00022801"/>
    </source>
</evidence>
<dbReference type="GO" id="GO:0004553">
    <property type="term" value="F:hydrolase activity, hydrolyzing O-glycosyl compounds"/>
    <property type="evidence" value="ECO:0007669"/>
    <property type="project" value="InterPro"/>
</dbReference>
<dbReference type="PANTHER" id="PTHR31308:SF3">
    <property type="entry name" value="ENDOGLYCOCERAMIDASE"/>
    <property type="match status" value="1"/>
</dbReference>
<name>R7V244_CAPTE</name>
<dbReference type="HOGENOM" id="CLU_027657_0_0_1"/>
<dbReference type="STRING" id="283909.R7V244"/>
<evidence type="ECO:0008006" key="10">
    <source>
        <dbReference type="Google" id="ProtNLM"/>
    </source>
</evidence>
<dbReference type="EnsemblMetazoa" id="CapteT117937">
    <property type="protein sequence ID" value="CapteP117937"/>
    <property type="gene ID" value="CapteG117937"/>
</dbReference>
<comment type="similarity">
    <text evidence="1 4">Belongs to the glycosyl hydrolase 5 (cellulase A) family.</text>
</comment>
<dbReference type="SUPFAM" id="SSF51445">
    <property type="entry name" value="(Trans)glycosidases"/>
    <property type="match status" value="1"/>
</dbReference>
<sequence>DEFGRVRIFHGVNAVRKQPPWYPEYFIDDAHMDDLASLGMNVIRLGTMWSGFEPEEGGYNQTYIDVIGDMIQRLAVRGIYSMLDMHQDVLTSKYESYDGIPRWLVDKFPEPTNPYPFPLEEVTFWEEGYLTQAVSEAFQYFYDNYEGAIDKWGDFWAKVASCYSHMPGVFGYNLINEPWVGDYTRNASLLFPGLAGRVNLMPNYDKINDRIREHDPAGIIFYEPVLYGQLQHDINNGSGFTEVPGGPDSINASAYSYHTYSIEGCIDSLLPQKFRAQADNVALTGGASILTEFGLCKPSTDDGINIECNAYMQLADEFLQSWIDWDHSDMIWFNPDGSLKLEKVYDYTRAYAQAIAGTPVSMKFDPSSSDFHLDFIADTNIQAPTEIFVPKLRYSNGYSVQASPGLQWTTDGDHVLVTVADPDLLRDISSIHLVLVQ</sequence>
<dbReference type="Pfam" id="PF18564">
    <property type="entry name" value="Glyco_hydro_5_C"/>
    <property type="match status" value="1"/>
</dbReference>
<organism evidence="7">
    <name type="scientific">Capitella teleta</name>
    <name type="common">Polychaete worm</name>
    <dbReference type="NCBI Taxonomy" id="283909"/>
    <lineage>
        <taxon>Eukaryota</taxon>
        <taxon>Metazoa</taxon>
        <taxon>Spiralia</taxon>
        <taxon>Lophotrochozoa</taxon>
        <taxon>Annelida</taxon>
        <taxon>Polychaeta</taxon>
        <taxon>Sedentaria</taxon>
        <taxon>Scolecida</taxon>
        <taxon>Capitellidae</taxon>
        <taxon>Capitella</taxon>
    </lineage>
</organism>
<dbReference type="InterPro" id="IPR052066">
    <property type="entry name" value="Glycosphingolipid_Hydrolases"/>
</dbReference>
<dbReference type="Pfam" id="PF00150">
    <property type="entry name" value="Cellulase"/>
    <property type="match status" value="1"/>
</dbReference>
<reference evidence="7 9" key="2">
    <citation type="journal article" date="2013" name="Nature">
        <title>Insights into bilaterian evolution from three spiralian genomes.</title>
        <authorList>
            <person name="Simakov O."/>
            <person name="Marletaz F."/>
            <person name="Cho S.J."/>
            <person name="Edsinger-Gonzales E."/>
            <person name="Havlak P."/>
            <person name="Hellsten U."/>
            <person name="Kuo D.H."/>
            <person name="Larsson T."/>
            <person name="Lv J."/>
            <person name="Arendt D."/>
            <person name="Savage R."/>
            <person name="Osoegawa K."/>
            <person name="de Jong P."/>
            <person name="Grimwood J."/>
            <person name="Chapman J.A."/>
            <person name="Shapiro H."/>
            <person name="Aerts A."/>
            <person name="Otillar R.P."/>
            <person name="Terry A.Y."/>
            <person name="Boore J.L."/>
            <person name="Grigoriev I.V."/>
            <person name="Lindberg D.R."/>
            <person name="Seaver E.C."/>
            <person name="Weisblat D.A."/>
            <person name="Putnam N.H."/>
            <person name="Rokhsar D.S."/>
        </authorList>
    </citation>
    <scope>NUCLEOTIDE SEQUENCE</scope>
    <source>
        <strain evidence="7 9">I ESC-2004</strain>
    </source>
</reference>
<dbReference type="Gene3D" id="3.20.20.80">
    <property type="entry name" value="Glycosidases"/>
    <property type="match status" value="1"/>
</dbReference>
<dbReference type="EMBL" id="AMQN01005365">
    <property type="status" value="NOT_ANNOTATED_CDS"/>
    <property type="molecule type" value="Genomic_DNA"/>
</dbReference>
<protein>
    <recommendedName>
        <fullName evidence="10">Glycoside hydrolase family 5 domain-containing protein</fullName>
    </recommendedName>
</protein>
<proteinExistence type="inferred from homology"/>
<evidence type="ECO:0000313" key="7">
    <source>
        <dbReference type="EMBL" id="ELU12557.1"/>
    </source>
</evidence>
<evidence type="ECO:0000256" key="3">
    <source>
        <dbReference type="ARBA" id="ARBA00023295"/>
    </source>
</evidence>
<accession>R7V244</accession>
<dbReference type="InterPro" id="IPR017853">
    <property type="entry name" value="GH"/>
</dbReference>